<evidence type="ECO:0000256" key="3">
    <source>
        <dbReference type="ARBA" id="ARBA00022989"/>
    </source>
</evidence>
<dbReference type="InterPro" id="IPR039698">
    <property type="entry name" value="Dfg10/SRD5A3"/>
</dbReference>
<comment type="caution">
    <text evidence="8">The sequence shown here is derived from an EMBL/GenBank/DDBJ whole genome shotgun (WGS) entry which is preliminary data.</text>
</comment>
<evidence type="ECO:0000313" key="8">
    <source>
        <dbReference type="EMBL" id="KAJ1910340.1"/>
    </source>
</evidence>
<evidence type="ECO:0000256" key="1">
    <source>
        <dbReference type="ARBA" id="ARBA00004127"/>
    </source>
</evidence>
<feature type="region of interest" description="Disordered" evidence="5">
    <location>
        <begin position="11"/>
        <end position="45"/>
    </location>
</feature>
<keyword evidence="2 6" id="KW-0812">Transmembrane</keyword>
<feature type="transmembrane region" description="Helical" evidence="6">
    <location>
        <begin position="173"/>
        <end position="199"/>
    </location>
</feature>
<dbReference type="GO" id="GO:0005783">
    <property type="term" value="C:endoplasmic reticulum"/>
    <property type="evidence" value="ECO:0007669"/>
    <property type="project" value="TreeGrafter"/>
</dbReference>
<comment type="subcellular location">
    <subcellularLocation>
        <location evidence="1">Endomembrane system</location>
        <topology evidence="1">Multi-pass membrane protein</topology>
    </subcellularLocation>
</comment>
<dbReference type="InterPro" id="IPR001104">
    <property type="entry name" value="3-oxo-5_a-steroid_4-DH_C"/>
</dbReference>
<organism evidence="8 9">
    <name type="scientific">Mycoemilia scoparia</name>
    <dbReference type="NCBI Taxonomy" id="417184"/>
    <lineage>
        <taxon>Eukaryota</taxon>
        <taxon>Fungi</taxon>
        <taxon>Fungi incertae sedis</taxon>
        <taxon>Zoopagomycota</taxon>
        <taxon>Kickxellomycotina</taxon>
        <taxon>Kickxellomycetes</taxon>
        <taxon>Kickxellales</taxon>
        <taxon>Kickxellaceae</taxon>
        <taxon>Mycoemilia</taxon>
    </lineage>
</organism>
<evidence type="ECO:0000313" key="9">
    <source>
        <dbReference type="Proteomes" id="UP001150538"/>
    </source>
</evidence>
<dbReference type="PROSITE" id="PS50244">
    <property type="entry name" value="S5A_REDUCTASE"/>
    <property type="match status" value="1"/>
</dbReference>
<protein>
    <recommendedName>
        <fullName evidence="7">3-oxo-5-alpha-steroid 4-dehydrogenase C-terminal domain-containing protein</fullName>
    </recommendedName>
</protein>
<gene>
    <name evidence="8" type="ORF">H4219_006234</name>
</gene>
<feature type="domain" description="3-oxo-5-alpha-steroid 4-dehydrogenase C-terminal" evidence="7">
    <location>
        <begin position="228"/>
        <end position="352"/>
    </location>
</feature>
<evidence type="ECO:0000256" key="6">
    <source>
        <dbReference type="SAM" id="Phobius"/>
    </source>
</evidence>
<dbReference type="GO" id="GO:0003865">
    <property type="term" value="F:3-oxo-5-alpha-steroid 4-dehydrogenase activity"/>
    <property type="evidence" value="ECO:0007669"/>
    <property type="project" value="TreeGrafter"/>
</dbReference>
<feature type="transmembrane region" description="Helical" evidence="6">
    <location>
        <begin position="219"/>
        <end position="241"/>
    </location>
</feature>
<sequence>QFEDSYKNIIGYGKTRENDDQNPSSTNKKNDDIDDDNNTNNVQNNSNQTLLQKFYNFTLPKNWFSHFYFIGTVLASHLFMDILVWYQKSRPLPGGKTPTPVHWPILANFDLIDFLMRFEKQFSGEGAATGKIFVDSPDTFASLLVIGLYNVHVYIRLYECATKQPASKARMHIGGYIVGVLFYLISPIAVFIDSIYAAAESLSSASQFVDQASSTPGTINTIHFAFTAITAIAGIWLFFYAKIHQWRCHSILFNLRERQKQDMTQTSNHSIEYGLPTGDLFDYLTCPHYFCDILVYLALYTLSGFKNTSCLCVMIWTIANLSASASKNHEWYQKTFGDRYPKSRYRIIPYIY</sequence>
<dbReference type="GO" id="GO:0006488">
    <property type="term" value="P:dolichol-linked oligosaccharide biosynthetic process"/>
    <property type="evidence" value="ECO:0007669"/>
    <property type="project" value="InterPro"/>
</dbReference>
<evidence type="ECO:0000256" key="4">
    <source>
        <dbReference type="ARBA" id="ARBA00023136"/>
    </source>
</evidence>
<evidence type="ECO:0000256" key="5">
    <source>
        <dbReference type="SAM" id="MobiDB-lite"/>
    </source>
</evidence>
<keyword evidence="4 6" id="KW-0472">Membrane</keyword>
<feature type="transmembrane region" description="Helical" evidence="6">
    <location>
        <begin position="63"/>
        <end position="86"/>
    </location>
</feature>
<dbReference type="Pfam" id="PF02544">
    <property type="entry name" value="Steroid_dh"/>
    <property type="match status" value="1"/>
</dbReference>
<dbReference type="PANTHER" id="PTHR14624">
    <property type="entry name" value="DFG10 PROTEIN"/>
    <property type="match status" value="1"/>
</dbReference>
<dbReference type="AlphaFoldDB" id="A0A9W8DN73"/>
<dbReference type="OrthoDB" id="541710at2759"/>
<evidence type="ECO:0000256" key="2">
    <source>
        <dbReference type="ARBA" id="ARBA00022692"/>
    </source>
</evidence>
<dbReference type="PANTHER" id="PTHR14624:SF0">
    <property type="entry name" value="POLYPRENOL REDUCTASE"/>
    <property type="match status" value="1"/>
</dbReference>
<dbReference type="EMBL" id="JANBPU010000592">
    <property type="protein sequence ID" value="KAJ1910340.1"/>
    <property type="molecule type" value="Genomic_DNA"/>
</dbReference>
<keyword evidence="9" id="KW-1185">Reference proteome</keyword>
<evidence type="ECO:0000259" key="7">
    <source>
        <dbReference type="Pfam" id="PF02544"/>
    </source>
</evidence>
<keyword evidence="3 6" id="KW-1133">Transmembrane helix</keyword>
<dbReference type="Gene3D" id="1.20.120.1630">
    <property type="match status" value="1"/>
</dbReference>
<dbReference type="Proteomes" id="UP001150538">
    <property type="component" value="Unassembled WGS sequence"/>
</dbReference>
<name>A0A9W8DN73_9FUNG</name>
<accession>A0A9W8DN73</accession>
<proteinExistence type="predicted"/>
<reference evidence="8" key="1">
    <citation type="submission" date="2022-07" db="EMBL/GenBank/DDBJ databases">
        <title>Phylogenomic reconstructions and comparative analyses of Kickxellomycotina fungi.</title>
        <authorList>
            <person name="Reynolds N.K."/>
            <person name="Stajich J.E."/>
            <person name="Barry K."/>
            <person name="Grigoriev I.V."/>
            <person name="Crous P."/>
            <person name="Smith M.E."/>
        </authorList>
    </citation>
    <scope>NUCLEOTIDE SEQUENCE</scope>
    <source>
        <strain evidence="8">NBRC 100468</strain>
    </source>
</reference>
<feature type="non-terminal residue" evidence="8">
    <location>
        <position position="1"/>
    </location>
</feature>
<dbReference type="GO" id="GO:0016095">
    <property type="term" value="P:polyprenol catabolic process"/>
    <property type="evidence" value="ECO:0007669"/>
    <property type="project" value="TreeGrafter"/>
</dbReference>